<proteinExistence type="predicted"/>
<gene>
    <name evidence="2" type="ORF">FCI23_48255</name>
</gene>
<feature type="region of interest" description="Disordered" evidence="1">
    <location>
        <begin position="1"/>
        <end position="33"/>
    </location>
</feature>
<comment type="caution">
    <text evidence="2">The sequence shown here is derived from an EMBL/GenBank/DDBJ whole genome shotgun (WGS) entry which is preliminary data.</text>
</comment>
<dbReference type="InterPro" id="IPR046732">
    <property type="entry name" value="DUF6624"/>
</dbReference>
<evidence type="ECO:0000313" key="2">
    <source>
        <dbReference type="EMBL" id="TJZ98422.1"/>
    </source>
</evidence>
<sequence>MSPTTAGPATRWSARKPPRPPGSSPSTRTPDQDFQRQALHLLEKAVQHGEATPKQLAYLTDRCLMHQGRPQIYGTQYTWGPNGVQPYLIADREQLDTRRTAVGLLPYAEYDAVIRLHYIPLPV</sequence>
<evidence type="ECO:0000313" key="3">
    <source>
        <dbReference type="Proteomes" id="UP000305778"/>
    </source>
</evidence>
<evidence type="ECO:0000256" key="1">
    <source>
        <dbReference type="SAM" id="MobiDB-lite"/>
    </source>
</evidence>
<keyword evidence="3" id="KW-1185">Reference proteome</keyword>
<dbReference type="AlphaFoldDB" id="A0A4U0RSN4"/>
<dbReference type="OrthoDB" id="22038at2"/>
<dbReference type="Pfam" id="PF20329">
    <property type="entry name" value="DUF6624"/>
    <property type="match status" value="1"/>
</dbReference>
<protein>
    <submittedName>
        <fullName evidence="2">Uncharacterized protein</fullName>
    </submittedName>
</protein>
<dbReference type="EMBL" id="SUMC01000128">
    <property type="protein sequence ID" value="TJZ98422.1"/>
    <property type="molecule type" value="Genomic_DNA"/>
</dbReference>
<accession>A0A4U0RSN4</accession>
<reference evidence="2 3" key="1">
    <citation type="submission" date="2019-04" db="EMBL/GenBank/DDBJ databases">
        <title>Streptomyces oryziradicis sp. nov., a novel actinomycete isolated from rhizosphere soil of rice (Oryza sativa L.).</title>
        <authorList>
            <person name="Li C."/>
        </authorList>
    </citation>
    <scope>NUCLEOTIDE SEQUENCE [LARGE SCALE GENOMIC DNA]</scope>
    <source>
        <strain evidence="2 3">NEAU-C40</strain>
    </source>
</reference>
<name>A0A4U0RSN4_9ACTN</name>
<dbReference type="RefSeq" id="WP_136730358.1">
    <property type="nucleotide sequence ID" value="NZ_SUMC01000128.1"/>
</dbReference>
<organism evidence="2 3">
    <name type="scientific">Actinacidiphila oryziradicis</name>
    <dbReference type="NCBI Taxonomy" id="2571141"/>
    <lineage>
        <taxon>Bacteria</taxon>
        <taxon>Bacillati</taxon>
        <taxon>Actinomycetota</taxon>
        <taxon>Actinomycetes</taxon>
        <taxon>Kitasatosporales</taxon>
        <taxon>Streptomycetaceae</taxon>
        <taxon>Actinacidiphila</taxon>
    </lineage>
</organism>
<dbReference type="Proteomes" id="UP000305778">
    <property type="component" value="Unassembled WGS sequence"/>
</dbReference>